<sequence>MYFTELGSWAGQPAPVVRGRQEWSGLQGPGQEWRTREGQSGNGQEPEGKDFPTNGSSLALPDYAAKAAQNPILIP</sequence>
<protein>
    <submittedName>
        <fullName evidence="3">Uncharacterized protein</fullName>
    </submittedName>
</protein>
<proteinExistence type="predicted"/>
<reference evidence="2" key="2">
    <citation type="submission" date="2021-03" db="EMBL/GenBank/DDBJ databases">
        <authorList>
            <person name="Alouane T."/>
            <person name="Langin T."/>
            <person name="Bonhomme L."/>
        </authorList>
    </citation>
    <scope>NUCLEOTIDE SEQUENCE</scope>
    <source>
        <strain evidence="2">MDC_Fg202</strain>
    </source>
</reference>
<name>A0A4E9E4U4_GIBZA</name>
<evidence type="ECO:0000256" key="1">
    <source>
        <dbReference type="SAM" id="MobiDB-lite"/>
    </source>
</evidence>
<dbReference type="AlphaFoldDB" id="A0A4E9E4U4"/>
<organism evidence="3">
    <name type="scientific">Gibberella zeae</name>
    <name type="common">Wheat head blight fungus</name>
    <name type="synonym">Fusarium graminearum</name>
    <dbReference type="NCBI Taxonomy" id="5518"/>
    <lineage>
        <taxon>Eukaryota</taxon>
        <taxon>Fungi</taxon>
        <taxon>Dikarya</taxon>
        <taxon>Ascomycota</taxon>
        <taxon>Pezizomycotina</taxon>
        <taxon>Sordariomycetes</taxon>
        <taxon>Hypocreomycetidae</taxon>
        <taxon>Hypocreales</taxon>
        <taxon>Nectriaceae</taxon>
        <taxon>Fusarium</taxon>
    </lineage>
</organism>
<accession>A0A4E9E4U4</accession>
<dbReference type="Proteomes" id="UP000746612">
    <property type="component" value="Unassembled WGS sequence"/>
</dbReference>
<dbReference type="EMBL" id="CAJPIJ010000104">
    <property type="protein sequence ID" value="CAG1975779.1"/>
    <property type="molecule type" value="Genomic_DNA"/>
</dbReference>
<reference evidence="3" key="1">
    <citation type="submission" date="2019-04" db="EMBL/GenBank/DDBJ databases">
        <authorList>
            <person name="Melise S."/>
            <person name="Noan J."/>
            <person name="Okalmin O."/>
        </authorList>
    </citation>
    <scope>NUCLEOTIDE SEQUENCE</scope>
    <source>
        <strain evidence="3">FN9</strain>
    </source>
</reference>
<evidence type="ECO:0000313" key="3">
    <source>
        <dbReference type="EMBL" id="VIO51743.1"/>
    </source>
</evidence>
<feature type="region of interest" description="Disordered" evidence="1">
    <location>
        <begin position="18"/>
        <end position="58"/>
    </location>
</feature>
<dbReference type="EMBL" id="CAAKMV010000011">
    <property type="protein sequence ID" value="VIO51743.1"/>
    <property type="molecule type" value="Genomic_DNA"/>
</dbReference>
<evidence type="ECO:0000313" key="2">
    <source>
        <dbReference type="EMBL" id="CAG1975779.1"/>
    </source>
</evidence>
<gene>
    <name evidence="3" type="ORF">FUG_LOCUS515</name>
    <name evidence="2" type="ORF">MDCFG202_LOCUS142640</name>
</gene>